<name>A0AA41H904_9BURK</name>
<dbReference type="Proteomes" id="UP001162889">
    <property type="component" value="Unassembled WGS sequence"/>
</dbReference>
<reference evidence="2" key="2">
    <citation type="submission" date="2022-03" db="EMBL/GenBank/DDBJ databases">
        <title>Genome Encyclopedia of Bacteria and Archaea VI: Functional Genomics of Type Strains.</title>
        <authorList>
            <person name="Whitman W."/>
        </authorList>
    </citation>
    <scope>NUCLEOTIDE SEQUENCE</scope>
    <source>
        <strain evidence="2">HSC-15S17</strain>
    </source>
</reference>
<dbReference type="RefSeq" id="WP_217940407.1">
    <property type="nucleotide sequence ID" value="NZ_JAHTGR010000001.1"/>
</dbReference>
<dbReference type="AlphaFoldDB" id="A0AA41H904"/>
<dbReference type="Proteomes" id="UP001155901">
    <property type="component" value="Unassembled WGS sequence"/>
</dbReference>
<proteinExistence type="predicted"/>
<keyword evidence="4" id="KW-1185">Reference proteome</keyword>
<organism evidence="1 3">
    <name type="scientific">Duganella violaceipulchra</name>
    <dbReference type="NCBI Taxonomy" id="2849652"/>
    <lineage>
        <taxon>Bacteria</taxon>
        <taxon>Pseudomonadati</taxon>
        <taxon>Pseudomonadota</taxon>
        <taxon>Betaproteobacteria</taxon>
        <taxon>Burkholderiales</taxon>
        <taxon>Oxalobacteraceae</taxon>
        <taxon>Telluria group</taxon>
        <taxon>Duganella</taxon>
    </lineage>
</organism>
<sequence length="249" mass="26950">MLAACWSGIPLQAAPATPTEPVVVGVFTVAPFILPGPNGPQGALIDFFDREIAPRMGVRFQWQRPVTVARLEISLASGAVLFTPILARTPQRDSAGIRFDDTAYIKFEPCIAVLPGHRLDHLRSASDLAGMTIGWVQAGVLPPFMHNPAIRLDLVAGVDWEKVNLGKLQLVRIDGAYFSNCASASYYAARNNIKLKLLAVPAPGVTLYGAFSPLASPELVQRYRLAAQQAFAGGRFDTYLNQALNETHP</sequence>
<reference evidence="1" key="1">
    <citation type="submission" date="2021-07" db="EMBL/GenBank/DDBJ databases">
        <title>Characterization of violacein-producing bacteria and related species.</title>
        <authorList>
            <person name="Wilson H.S."/>
            <person name="De Leon M.E."/>
        </authorList>
    </citation>
    <scope>NUCLEOTIDE SEQUENCE</scope>
    <source>
        <strain evidence="1">HSC-15S17</strain>
    </source>
</reference>
<protein>
    <submittedName>
        <fullName evidence="1">Transporter substrate-binding domain-containing protein</fullName>
    </submittedName>
</protein>
<evidence type="ECO:0000313" key="2">
    <source>
        <dbReference type="EMBL" id="MCP2006394.1"/>
    </source>
</evidence>
<evidence type="ECO:0000313" key="3">
    <source>
        <dbReference type="Proteomes" id="UP001155901"/>
    </source>
</evidence>
<accession>A0AA41H904</accession>
<dbReference type="EMBL" id="JALJZU010000001">
    <property type="protein sequence ID" value="MCP2006394.1"/>
    <property type="molecule type" value="Genomic_DNA"/>
</dbReference>
<evidence type="ECO:0000313" key="1">
    <source>
        <dbReference type="EMBL" id="MBV6319791.1"/>
    </source>
</evidence>
<comment type="caution">
    <text evidence="1">The sequence shown here is derived from an EMBL/GenBank/DDBJ whole genome shotgun (WGS) entry which is preliminary data.</text>
</comment>
<dbReference type="EMBL" id="JAHTGR010000001">
    <property type="protein sequence ID" value="MBV6319791.1"/>
    <property type="molecule type" value="Genomic_DNA"/>
</dbReference>
<gene>
    <name evidence="1" type="ORF">KVP70_02490</name>
    <name evidence="2" type="ORF">L1274_000082</name>
</gene>
<evidence type="ECO:0000313" key="4">
    <source>
        <dbReference type="Proteomes" id="UP001162889"/>
    </source>
</evidence>